<proteinExistence type="predicted"/>
<gene>
    <name evidence="2" type="ORF">EVEC_LOCUS7327</name>
</gene>
<keyword evidence="3" id="KW-1185">Reference proteome</keyword>
<name>A0A0N4VBD6_ENTVE</name>
<organism evidence="4">
    <name type="scientific">Enterobius vermicularis</name>
    <name type="common">Human pinworm</name>
    <dbReference type="NCBI Taxonomy" id="51028"/>
    <lineage>
        <taxon>Eukaryota</taxon>
        <taxon>Metazoa</taxon>
        <taxon>Ecdysozoa</taxon>
        <taxon>Nematoda</taxon>
        <taxon>Chromadorea</taxon>
        <taxon>Rhabditida</taxon>
        <taxon>Spirurina</taxon>
        <taxon>Oxyuridomorpha</taxon>
        <taxon>Oxyuroidea</taxon>
        <taxon>Oxyuridae</taxon>
        <taxon>Enterobius</taxon>
    </lineage>
</organism>
<evidence type="ECO:0000313" key="3">
    <source>
        <dbReference type="Proteomes" id="UP000274131"/>
    </source>
</evidence>
<evidence type="ECO:0000256" key="1">
    <source>
        <dbReference type="SAM" id="Phobius"/>
    </source>
</evidence>
<accession>A0A0N4VBD6</accession>
<feature type="transmembrane region" description="Helical" evidence="1">
    <location>
        <begin position="89"/>
        <end position="112"/>
    </location>
</feature>
<protein>
    <submittedName>
        <fullName evidence="4">RSN1_7TM domain-containing protein</fullName>
    </submittedName>
</protein>
<dbReference type="AlphaFoldDB" id="A0A0N4VBD6"/>
<keyword evidence="1" id="KW-1133">Transmembrane helix</keyword>
<keyword evidence="1" id="KW-0812">Transmembrane</keyword>
<dbReference type="Proteomes" id="UP000274131">
    <property type="component" value="Unassembled WGS sequence"/>
</dbReference>
<evidence type="ECO:0000313" key="4">
    <source>
        <dbReference type="WBParaSite" id="EVEC_0000784101-mRNA-1"/>
    </source>
</evidence>
<keyword evidence="1" id="KW-0472">Membrane</keyword>
<dbReference type="EMBL" id="UXUI01008874">
    <property type="protein sequence ID" value="VDD92576.1"/>
    <property type="molecule type" value="Genomic_DNA"/>
</dbReference>
<dbReference type="WBParaSite" id="EVEC_0000784101-mRNA-1">
    <property type="protein sequence ID" value="EVEC_0000784101-mRNA-1"/>
    <property type="gene ID" value="EVEC_0000784101"/>
</dbReference>
<reference evidence="2 3" key="2">
    <citation type="submission" date="2018-10" db="EMBL/GenBank/DDBJ databases">
        <authorList>
            <consortium name="Pathogen Informatics"/>
        </authorList>
    </citation>
    <scope>NUCLEOTIDE SEQUENCE [LARGE SCALE GENOMIC DNA]</scope>
</reference>
<reference evidence="4" key="1">
    <citation type="submission" date="2017-02" db="UniProtKB">
        <authorList>
            <consortium name="WormBaseParasite"/>
        </authorList>
    </citation>
    <scope>IDENTIFICATION</scope>
</reference>
<evidence type="ECO:0000313" key="2">
    <source>
        <dbReference type="EMBL" id="VDD92576.1"/>
    </source>
</evidence>
<feature type="transmembrane region" description="Helical" evidence="1">
    <location>
        <begin position="119"/>
        <end position="139"/>
    </location>
</feature>
<sequence>MEMDNNIRFEKESCRNLKSHFEELWKLDSPAYRIAVCGCSNAKIPTLIFVLLHFLATLSAAVFLMSVTIPAEYLAQIFGEEGFASSVQFIQGACTCSVVMYLVFVLLAIYAIFGGQPQFLLPLIHFYTLISILCAIPVLKKELAVLDANNHILNEDVAATSYGATFPSAVTSRLLNADEYEQYISG</sequence>
<feature type="transmembrane region" description="Helical" evidence="1">
    <location>
        <begin position="47"/>
        <end position="69"/>
    </location>
</feature>